<accession>U5JX01</accession>
<sequence length="87" mass="9146">MLYNSAGVSRSVVVYLVASIASPAAATFSRTADSAPTTDSTTSGFLATTGDPAAKMYIITSIFIRPQILLQAGFFLLTKILKTPQSL</sequence>
<organism evidence="2">
    <name type="scientific">Hepatitis B virus</name>
    <name type="common">HBV</name>
    <dbReference type="NCBI Taxonomy" id="10407"/>
    <lineage>
        <taxon>Viruses</taxon>
        <taxon>Riboviria</taxon>
        <taxon>Pararnavirae</taxon>
        <taxon>Artverviricota</taxon>
        <taxon>Revtraviricetes</taxon>
        <taxon>Blubervirales</taxon>
        <taxon>Hepadnaviridae</taxon>
        <taxon>Orthohepadnavirus</taxon>
        <taxon>Orthohepadnavirus hominoidei</taxon>
    </lineage>
</organism>
<feature type="non-terminal residue" evidence="2">
    <location>
        <position position="87"/>
    </location>
</feature>
<proteinExistence type="predicted"/>
<reference evidence="2" key="1">
    <citation type="submission" date="2013-05" db="EMBL/GenBank/DDBJ databases">
        <title>A cohort of patients with chronic hepatitis B from Changzheng hospital, Shanghai, China.</title>
        <authorList>
            <person name="Pu R."/>
            <person name="Yin J."/>
            <person name="Cao G."/>
        </authorList>
    </citation>
    <scope>NUCLEOTIDE SEQUENCE</scope>
    <source>
        <strain evidence="2">4618</strain>
    </source>
</reference>
<gene>
    <name evidence="2" type="primary">S</name>
</gene>
<name>U5JX01_HBV</name>
<evidence type="ECO:0000313" key="2">
    <source>
        <dbReference type="EMBL" id="AGP10923.1"/>
    </source>
</evidence>
<keyword evidence="1" id="KW-0472">Membrane</keyword>
<evidence type="ECO:0000256" key="1">
    <source>
        <dbReference type="SAM" id="Phobius"/>
    </source>
</evidence>
<organismHost>
    <name type="scientific">Homo sapiens</name>
    <name type="common">Human</name>
    <dbReference type="NCBI Taxonomy" id="9606"/>
</organismHost>
<protein>
    <submittedName>
        <fullName evidence="2">Middle S protein</fullName>
    </submittedName>
</protein>
<organismHost>
    <name type="scientific">Pan troglodytes</name>
    <name type="common">Chimpanzee</name>
    <dbReference type="NCBI Taxonomy" id="9598"/>
</organismHost>
<keyword evidence="1" id="KW-0812">Transmembrane</keyword>
<feature type="transmembrane region" description="Helical" evidence="1">
    <location>
        <begin position="58"/>
        <end position="77"/>
    </location>
</feature>
<dbReference type="EMBL" id="KF167956">
    <property type="protein sequence ID" value="AGP10923.1"/>
    <property type="molecule type" value="Genomic_DNA"/>
</dbReference>
<keyword evidence="1" id="KW-1133">Transmembrane helix</keyword>